<sequence>MFIKPINLELLNDNSKWIQKAANLYLTLESKDKPSKSVISNIFSSIRQDKNEERKAIYYYDFRIVLNFHTEGKEKYVVAVDETFEKIHDDWNKIEQSFLYKINNNIINIDIAENDNEIEYYLLQQFNEISKNSDNLLISQEKKQLEEMKNKIKLFDKKLKDELLLNFCSCLVSADECKNFVNGHIYITKNYLCFHNYLALSQNIRDNSDKWNIVLIAYKDILAIDRKTIKRKILSEECIQISTMFQTFYTFTMIRDIDNVLQIITALCDVAMRKLVRGAELFSTNVVNEKAKIRSDLDLYITSLGMGSYSSSNNSINKNILNRSHSQKRARRLDSNASINSNNNLKNNDNNNNINNSNNINNNHNENNDNSNNNINGNANNNNELIYSESDTSLKLDGLENIILTEENARKTQNMKRSVIPNRFPIHLENLLTTVDDLDNYKRNIEFLNLFHLPPTESINFLLNQTTFYHKQINDFINGTLYITKNYICFNNNTSDKFTNPNVLVVLAFNQITSAKKLSRNMSPNGILNIAYSGYLQIINRSKYEYWFSFGNVKLKDEIYDIIMERLKNVDWEFDNTNVGKTFREIEQNKHYIKDNSSIDVSKSTNDGTPNTMQSLTSLLNNYNLLNSNEDNSNKEQDEKDNESISSSIAPVGLKFIYEDDGTYRTAAIASTVSDAKMIPPSISINIDNKEVLNIIKTDMRQKEKIYAEQFWKQYLKNNGNDMSMIRDINFMRKLLIKCNGIPDIYRGDIWMITSGSWYMKPDKNYYISLLKDHMGEKSMYALEIEKDVRRSLPEHPAYQTKEGINALRRILTAYSWRNQSIGYAQALNIIGATLLLYLKEDDAFWLLCNLIERILPDHYTRTLVGSVIDQSVFIHLVELYLPELHKHMDELYMDLSIISVPWFVCLFLNSVSIRVGIRILDSFFLDGPKFIFWLGLAILKMNESLLIEEGRDDERFIKIIKNFFQRLEKDEKDLSYYEEEQIGDARSTMTKPLIGNELYNHLLEIAYSYSSTVSTELIESLRSKYRLQVVHNMESSNKKSQVRNIGETVSISEDVISIIYDKLQDLEYFDINENNESKKTIYQSYIKGWFSNDNDQCNYFYRLGGWGMNDNIDETSEDFNNNQYTNLDDLVLTTSIDLKHFRTIYNLISPWKSKEYIPKNYTSLEEYDKHYINLLEEKGVNKELSNLSMKSLHENYSAPLSDRIFFYQTFKNSKTNDKTFKNNKKGYMIQDNDIYKYLPCSIDLAGMIRIFEIIMLKSVNTKLEYLFDLHDADGDGFLNEYEINDLMGTLFHIFSIETNNKSQKLLEDLDALNADNNQEENDNDNKNVVSVDPEDEFIQEESCMKAISSFYNLAIKLGNNKEENSEPPTNETSPSVNTKLSLNNFTLAMLSQDAFVKYFEKSWTIKPVNLSNELIPIIVELETSS</sequence>
<keyword evidence="2" id="KW-0106">Calcium</keyword>
<reference evidence="7 8" key="2">
    <citation type="submission" date="2016-08" db="EMBL/GenBank/DDBJ databases">
        <title>Pervasive Adenine N6-methylation of Active Genes in Fungi.</title>
        <authorList>
            <consortium name="DOE Joint Genome Institute"/>
            <person name="Mondo S.J."/>
            <person name="Dannebaum R.O."/>
            <person name="Kuo R.C."/>
            <person name="Labutti K."/>
            <person name="Haridas S."/>
            <person name="Kuo A."/>
            <person name="Salamov A."/>
            <person name="Ahrendt S.R."/>
            <person name="Lipzen A."/>
            <person name="Sullivan W."/>
            <person name="Andreopoulos W.B."/>
            <person name="Clum A."/>
            <person name="Lindquist E."/>
            <person name="Daum C."/>
            <person name="Ramamoorthy G.K."/>
            <person name="Gryganskyi A."/>
            <person name="Culley D."/>
            <person name="Magnuson J.K."/>
            <person name="James T.Y."/>
            <person name="O'Malley M.A."/>
            <person name="Stajich J.E."/>
            <person name="Spatafora J.W."/>
            <person name="Visel A."/>
            <person name="Grigoriev I.V."/>
        </authorList>
    </citation>
    <scope>NUCLEOTIDE SEQUENCE [LARGE SCALE GENOMIC DNA]</scope>
    <source>
        <strain evidence="7 8">S4</strain>
    </source>
</reference>
<dbReference type="SUPFAM" id="SSF47473">
    <property type="entry name" value="EF-hand"/>
    <property type="match status" value="1"/>
</dbReference>
<dbReference type="EMBL" id="MCFG01000446">
    <property type="protein sequence ID" value="ORX66240.1"/>
    <property type="molecule type" value="Genomic_DNA"/>
</dbReference>
<dbReference type="InterPro" id="IPR050302">
    <property type="entry name" value="Rab_GAP_TBC_domain"/>
</dbReference>
<dbReference type="Gene3D" id="1.10.472.80">
    <property type="entry name" value="Ypt/Rab-GAP domain of gyp1p, domain 3"/>
    <property type="match status" value="1"/>
</dbReference>
<dbReference type="STRING" id="1754192.A0A1Y1VY81"/>
<feature type="compositionally biased region" description="Low complexity" evidence="4">
    <location>
        <begin position="335"/>
        <end position="384"/>
    </location>
</feature>
<evidence type="ECO:0000256" key="2">
    <source>
        <dbReference type="ARBA" id="ARBA00022837"/>
    </source>
</evidence>
<keyword evidence="8" id="KW-1185">Reference proteome</keyword>
<dbReference type="FunFam" id="1.10.8.270:FF:000002">
    <property type="entry name" value="TBC1 domain family member 9B"/>
    <property type="match status" value="1"/>
</dbReference>
<keyword evidence="3" id="KW-0175">Coiled coil</keyword>
<accession>A0A1Y1VY81</accession>
<dbReference type="InterPro" id="IPR000195">
    <property type="entry name" value="Rab-GAP-TBC_dom"/>
</dbReference>
<dbReference type="Gene3D" id="2.30.29.30">
    <property type="entry name" value="Pleckstrin-homology domain (PH domain)/Phosphotyrosine-binding domain (PTB)"/>
    <property type="match status" value="2"/>
</dbReference>
<evidence type="ECO:0000259" key="6">
    <source>
        <dbReference type="PROSITE" id="PS50222"/>
    </source>
</evidence>
<evidence type="ECO:0000313" key="8">
    <source>
        <dbReference type="Proteomes" id="UP000193944"/>
    </source>
</evidence>
<dbReference type="SMART" id="SM00164">
    <property type="entry name" value="TBC"/>
    <property type="match status" value="1"/>
</dbReference>
<dbReference type="PROSITE" id="PS50086">
    <property type="entry name" value="TBC_RABGAP"/>
    <property type="match status" value="1"/>
</dbReference>
<evidence type="ECO:0000259" key="5">
    <source>
        <dbReference type="PROSITE" id="PS50086"/>
    </source>
</evidence>
<dbReference type="Gene3D" id="1.10.238.10">
    <property type="entry name" value="EF-hand"/>
    <property type="match status" value="1"/>
</dbReference>
<feature type="domain" description="EF-hand" evidence="6">
    <location>
        <begin position="1259"/>
        <end position="1294"/>
    </location>
</feature>
<feature type="region of interest" description="Disordered" evidence="4">
    <location>
        <begin position="323"/>
        <end position="384"/>
    </location>
</feature>
<dbReference type="InterPro" id="IPR035969">
    <property type="entry name" value="Rab-GAP_TBC_sf"/>
</dbReference>
<dbReference type="OrthoDB" id="294251at2759"/>
<feature type="domain" description="Rab-GAP TBC" evidence="5">
    <location>
        <begin position="741"/>
        <end position="928"/>
    </location>
</feature>
<dbReference type="InterPro" id="IPR004182">
    <property type="entry name" value="GRAM"/>
</dbReference>
<keyword evidence="1" id="KW-0343">GTPase activation</keyword>
<gene>
    <name evidence="7" type="ORF">BCR32DRAFT_272653</name>
</gene>
<dbReference type="InterPro" id="IPR011992">
    <property type="entry name" value="EF-hand-dom_pair"/>
</dbReference>
<comment type="caution">
    <text evidence="7">The sequence shown here is derived from an EMBL/GenBank/DDBJ whole genome shotgun (WGS) entry which is preliminary data.</text>
</comment>
<dbReference type="PROSITE" id="PS00018">
    <property type="entry name" value="EF_HAND_1"/>
    <property type="match status" value="1"/>
</dbReference>
<feature type="coiled-coil region" evidence="3">
    <location>
        <begin position="1303"/>
        <end position="1330"/>
    </location>
</feature>
<dbReference type="PANTHER" id="PTHR47219:SF20">
    <property type="entry name" value="TBC1 DOMAIN FAMILY MEMBER 2B"/>
    <property type="match status" value="1"/>
</dbReference>
<evidence type="ECO:0000256" key="3">
    <source>
        <dbReference type="SAM" id="Coils"/>
    </source>
</evidence>
<dbReference type="Pfam" id="PF00566">
    <property type="entry name" value="RabGAP-TBC"/>
    <property type="match status" value="1"/>
</dbReference>
<organism evidence="7 8">
    <name type="scientific">Anaeromyces robustus</name>
    <dbReference type="NCBI Taxonomy" id="1754192"/>
    <lineage>
        <taxon>Eukaryota</taxon>
        <taxon>Fungi</taxon>
        <taxon>Fungi incertae sedis</taxon>
        <taxon>Chytridiomycota</taxon>
        <taxon>Chytridiomycota incertae sedis</taxon>
        <taxon>Neocallimastigomycetes</taxon>
        <taxon>Neocallimastigales</taxon>
        <taxon>Neocallimastigaceae</taxon>
        <taxon>Anaeromyces</taxon>
    </lineage>
</organism>
<dbReference type="PANTHER" id="PTHR47219">
    <property type="entry name" value="RAB GTPASE-ACTIVATING PROTEIN 1-LIKE"/>
    <property type="match status" value="1"/>
</dbReference>
<dbReference type="GO" id="GO:0031267">
    <property type="term" value="F:small GTPase binding"/>
    <property type="evidence" value="ECO:0007669"/>
    <property type="project" value="TreeGrafter"/>
</dbReference>
<name>A0A1Y1VY81_9FUNG</name>
<dbReference type="Pfam" id="PF02893">
    <property type="entry name" value="GRAM"/>
    <property type="match status" value="2"/>
</dbReference>
<dbReference type="InterPro" id="IPR018247">
    <property type="entry name" value="EF_Hand_1_Ca_BS"/>
</dbReference>
<dbReference type="InterPro" id="IPR002048">
    <property type="entry name" value="EF_hand_dom"/>
</dbReference>
<evidence type="ECO:0000313" key="7">
    <source>
        <dbReference type="EMBL" id="ORX66240.1"/>
    </source>
</evidence>
<dbReference type="PROSITE" id="PS50222">
    <property type="entry name" value="EF_HAND_2"/>
    <property type="match status" value="1"/>
</dbReference>
<evidence type="ECO:0000256" key="1">
    <source>
        <dbReference type="ARBA" id="ARBA00022468"/>
    </source>
</evidence>
<dbReference type="InterPro" id="IPR011993">
    <property type="entry name" value="PH-like_dom_sf"/>
</dbReference>
<reference evidence="7 8" key="1">
    <citation type="submission" date="2016-08" db="EMBL/GenBank/DDBJ databases">
        <title>A Parts List for Fungal Cellulosomes Revealed by Comparative Genomics.</title>
        <authorList>
            <consortium name="DOE Joint Genome Institute"/>
            <person name="Haitjema C.H."/>
            <person name="Gilmore S.P."/>
            <person name="Henske J.K."/>
            <person name="Solomon K.V."/>
            <person name="De Groot R."/>
            <person name="Kuo A."/>
            <person name="Mondo S.J."/>
            <person name="Salamov A.A."/>
            <person name="Labutti K."/>
            <person name="Zhao Z."/>
            <person name="Chiniquy J."/>
            <person name="Barry K."/>
            <person name="Brewer H.M."/>
            <person name="Purvine S.O."/>
            <person name="Wright A.T."/>
            <person name="Boxma B."/>
            <person name="Van Alen T."/>
            <person name="Hackstein J.H."/>
            <person name="Baker S.E."/>
            <person name="Grigoriev I.V."/>
            <person name="O'Malley M.A."/>
        </authorList>
    </citation>
    <scope>NUCLEOTIDE SEQUENCE [LARGE SCALE GENOMIC DNA]</scope>
    <source>
        <strain evidence="7 8">S4</strain>
    </source>
</reference>
<proteinExistence type="predicted"/>
<dbReference type="Gene3D" id="1.10.8.270">
    <property type="entry name" value="putative rabgap domain of human tbc1 domain family member 14 like domains"/>
    <property type="match status" value="1"/>
</dbReference>
<evidence type="ECO:0000256" key="4">
    <source>
        <dbReference type="SAM" id="MobiDB-lite"/>
    </source>
</evidence>
<protein>
    <submittedName>
        <fullName evidence="7">TBC-domain-containing protein</fullName>
    </submittedName>
</protein>
<feature type="region of interest" description="Disordered" evidence="4">
    <location>
        <begin position="627"/>
        <end position="646"/>
    </location>
</feature>
<dbReference type="SUPFAM" id="SSF47923">
    <property type="entry name" value="Ypt/Rab-GAP domain of gyp1p"/>
    <property type="match status" value="2"/>
</dbReference>
<dbReference type="GO" id="GO:0005096">
    <property type="term" value="F:GTPase activator activity"/>
    <property type="evidence" value="ECO:0007669"/>
    <property type="project" value="UniProtKB-KW"/>
</dbReference>
<dbReference type="Proteomes" id="UP000193944">
    <property type="component" value="Unassembled WGS sequence"/>
</dbReference>
<dbReference type="SMART" id="SM00568">
    <property type="entry name" value="GRAM"/>
    <property type="match status" value="2"/>
</dbReference>
<dbReference type="GO" id="GO:0005509">
    <property type="term" value="F:calcium ion binding"/>
    <property type="evidence" value="ECO:0007669"/>
    <property type="project" value="InterPro"/>
</dbReference>